<sequence>MLEDWAVVNPVLLENYLEEINRFGKAIPSAPLSDEVTLEVDPEAKA</sequence>
<protein>
    <submittedName>
        <fullName evidence="1">Uncharacterized protein</fullName>
    </submittedName>
</protein>
<dbReference type="AlphaFoldDB" id="A0A3P7N404"/>
<keyword evidence="2" id="KW-1185">Reference proteome</keyword>
<reference evidence="1 2" key="1">
    <citation type="submission" date="2018-11" db="EMBL/GenBank/DDBJ databases">
        <authorList>
            <consortium name="Pathogen Informatics"/>
        </authorList>
    </citation>
    <scope>NUCLEOTIDE SEQUENCE [LARGE SCALE GENOMIC DNA]</scope>
</reference>
<organism evidence="1 2">
    <name type="scientific">Dibothriocephalus latus</name>
    <name type="common">Fish tapeworm</name>
    <name type="synonym">Diphyllobothrium latum</name>
    <dbReference type="NCBI Taxonomy" id="60516"/>
    <lineage>
        <taxon>Eukaryota</taxon>
        <taxon>Metazoa</taxon>
        <taxon>Spiralia</taxon>
        <taxon>Lophotrochozoa</taxon>
        <taxon>Platyhelminthes</taxon>
        <taxon>Cestoda</taxon>
        <taxon>Eucestoda</taxon>
        <taxon>Diphyllobothriidea</taxon>
        <taxon>Diphyllobothriidae</taxon>
        <taxon>Dibothriocephalus</taxon>
    </lineage>
</organism>
<name>A0A3P7N404_DIBLA</name>
<gene>
    <name evidence="1" type="ORF">DILT_LOCUS15362</name>
</gene>
<dbReference type="EMBL" id="UYRU01078710">
    <property type="protein sequence ID" value="VDN29407.1"/>
    <property type="molecule type" value="Genomic_DNA"/>
</dbReference>
<evidence type="ECO:0000313" key="1">
    <source>
        <dbReference type="EMBL" id="VDN29407.1"/>
    </source>
</evidence>
<accession>A0A3P7N404</accession>
<proteinExistence type="predicted"/>
<evidence type="ECO:0000313" key="2">
    <source>
        <dbReference type="Proteomes" id="UP000281553"/>
    </source>
</evidence>
<dbReference type="Proteomes" id="UP000281553">
    <property type="component" value="Unassembled WGS sequence"/>
</dbReference>